<keyword evidence="2" id="KW-1185">Reference proteome</keyword>
<accession>A0A0D9UXU5</accession>
<dbReference type="Proteomes" id="UP000032180">
    <property type="component" value="Chromosome 1"/>
</dbReference>
<dbReference type="HOGENOM" id="CLU_134654_0_0_1"/>
<evidence type="ECO:0008006" key="3">
    <source>
        <dbReference type="Google" id="ProtNLM"/>
    </source>
</evidence>
<dbReference type="Gramene" id="LPERR01G05670.1">
    <property type="protein sequence ID" value="LPERR01G05670.1"/>
    <property type="gene ID" value="LPERR01G05670"/>
</dbReference>
<evidence type="ECO:0000313" key="2">
    <source>
        <dbReference type="Proteomes" id="UP000032180"/>
    </source>
</evidence>
<protein>
    <recommendedName>
        <fullName evidence="3">FBD domain-containing protein</fullName>
    </recommendedName>
</protein>
<dbReference type="eggNOG" id="ENOG502QQ0V">
    <property type="taxonomic scope" value="Eukaryota"/>
</dbReference>
<evidence type="ECO:0000313" key="1">
    <source>
        <dbReference type="EnsemblPlants" id="LPERR01G05670.1"/>
    </source>
</evidence>
<dbReference type="AlphaFoldDB" id="A0A0D9UXU5"/>
<name>A0A0D9UXU5_9ORYZ</name>
<dbReference type="EnsemblPlants" id="LPERR01G05670.1">
    <property type="protein sequence ID" value="LPERR01G05670.1"/>
    <property type="gene ID" value="LPERR01G05670"/>
</dbReference>
<sequence>MSTLKLTVDKLGSTIQVDGLMSLKKSADRVIGSKIPHAKNHGIVTLELELPTSTNSYDLFQAVKPDYLLQLFASINEVKFAPRFSREMMHTLILCTTSNRFTSCLRKVLVHLPPLNGIPLLEPLFSSCAPSCEVTILFHADSSDDIRLVVKSFWILRFPEIRWLWGTWN</sequence>
<reference evidence="2" key="2">
    <citation type="submission" date="2013-12" db="EMBL/GenBank/DDBJ databases">
        <authorList>
            <person name="Yu Y."/>
            <person name="Lee S."/>
            <person name="de Baynast K."/>
            <person name="Wissotski M."/>
            <person name="Liu L."/>
            <person name="Talag J."/>
            <person name="Goicoechea J."/>
            <person name="Angelova A."/>
            <person name="Jetty R."/>
            <person name="Kudrna D."/>
            <person name="Golser W."/>
            <person name="Rivera L."/>
            <person name="Zhang J."/>
            <person name="Wing R."/>
        </authorList>
    </citation>
    <scope>NUCLEOTIDE SEQUENCE</scope>
</reference>
<reference evidence="1" key="3">
    <citation type="submission" date="2015-04" db="UniProtKB">
        <authorList>
            <consortium name="EnsemblPlants"/>
        </authorList>
    </citation>
    <scope>IDENTIFICATION</scope>
</reference>
<proteinExistence type="predicted"/>
<organism evidence="1 2">
    <name type="scientific">Leersia perrieri</name>
    <dbReference type="NCBI Taxonomy" id="77586"/>
    <lineage>
        <taxon>Eukaryota</taxon>
        <taxon>Viridiplantae</taxon>
        <taxon>Streptophyta</taxon>
        <taxon>Embryophyta</taxon>
        <taxon>Tracheophyta</taxon>
        <taxon>Spermatophyta</taxon>
        <taxon>Magnoliopsida</taxon>
        <taxon>Liliopsida</taxon>
        <taxon>Poales</taxon>
        <taxon>Poaceae</taxon>
        <taxon>BOP clade</taxon>
        <taxon>Oryzoideae</taxon>
        <taxon>Oryzeae</taxon>
        <taxon>Oryzinae</taxon>
        <taxon>Leersia</taxon>
    </lineage>
</organism>
<reference evidence="1 2" key="1">
    <citation type="submission" date="2012-08" db="EMBL/GenBank/DDBJ databases">
        <title>Oryza genome evolution.</title>
        <authorList>
            <person name="Wing R.A."/>
        </authorList>
    </citation>
    <scope>NUCLEOTIDE SEQUENCE</scope>
</reference>